<evidence type="ECO:0000313" key="3">
    <source>
        <dbReference type="Proteomes" id="UP001154282"/>
    </source>
</evidence>
<reference evidence="2" key="1">
    <citation type="submission" date="2022-08" db="EMBL/GenBank/DDBJ databases">
        <authorList>
            <person name="Gutierrez-Valencia J."/>
        </authorList>
    </citation>
    <scope>NUCLEOTIDE SEQUENCE</scope>
</reference>
<proteinExistence type="predicted"/>
<protein>
    <submittedName>
        <fullName evidence="2">Uncharacterized protein</fullName>
    </submittedName>
</protein>
<sequence>KRKNKTLLHSPLFLEITSGNYERKGRKGKITPATMTAAVDAGDDYGDEEGQRKKRRVWSSLHRRCQLRRRRQKGAKLRREASG</sequence>
<accession>A0AAV0L2K5</accession>
<name>A0AAV0L2K5_9ROSI</name>
<comment type="caution">
    <text evidence="2">The sequence shown here is derived from an EMBL/GenBank/DDBJ whole genome shotgun (WGS) entry which is preliminary data.</text>
</comment>
<evidence type="ECO:0000313" key="2">
    <source>
        <dbReference type="EMBL" id="CAI0428632.1"/>
    </source>
</evidence>
<organism evidence="2 3">
    <name type="scientific">Linum tenue</name>
    <dbReference type="NCBI Taxonomy" id="586396"/>
    <lineage>
        <taxon>Eukaryota</taxon>
        <taxon>Viridiplantae</taxon>
        <taxon>Streptophyta</taxon>
        <taxon>Embryophyta</taxon>
        <taxon>Tracheophyta</taxon>
        <taxon>Spermatophyta</taxon>
        <taxon>Magnoliopsida</taxon>
        <taxon>eudicotyledons</taxon>
        <taxon>Gunneridae</taxon>
        <taxon>Pentapetalae</taxon>
        <taxon>rosids</taxon>
        <taxon>fabids</taxon>
        <taxon>Malpighiales</taxon>
        <taxon>Linaceae</taxon>
        <taxon>Linum</taxon>
    </lineage>
</organism>
<dbReference type="Proteomes" id="UP001154282">
    <property type="component" value="Unassembled WGS sequence"/>
</dbReference>
<feature type="region of interest" description="Disordered" evidence="1">
    <location>
        <begin position="40"/>
        <end position="83"/>
    </location>
</feature>
<feature type="non-terminal residue" evidence="2">
    <location>
        <position position="1"/>
    </location>
</feature>
<dbReference type="AlphaFoldDB" id="A0AAV0L2K5"/>
<evidence type="ECO:0000256" key="1">
    <source>
        <dbReference type="SAM" id="MobiDB-lite"/>
    </source>
</evidence>
<feature type="compositionally biased region" description="Basic residues" evidence="1">
    <location>
        <begin position="52"/>
        <end position="76"/>
    </location>
</feature>
<keyword evidence="3" id="KW-1185">Reference proteome</keyword>
<dbReference type="EMBL" id="CAMGYJ010000006">
    <property type="protein sequence ID" value="CAI0428632.1"/>
    <property type="molecule type" value="Genomic_DNA"/>
</dbReference>
<gene>
    <name evidence="2" type="ORF">LITE_LOCUS21750</name>
</gene>